<dbReference type="GO" id="GO:0006313">
    <property type="term" value="P:DNA transposition"/>
    <property type="evidence" value="ECO:0007669"/>
    <property type="project" value="InterPro"/>
</dbReference>
<protein>
    <submittedName>
        <fullName evidence="3">Transposase</fullName>
    </submittedName>
</protein>
<feature type="domain" description="Transposase IS4-like" evidence="2">
    <location>
        <begin position="81"/>
        <end position="180"/>
    </location>
</feature>
<dbReference type="AlphaFoldDB" id="A0A964TDT9"/>
<dbReference type="EMBL" id="JAAABI010000006">
    <property type="protein sequence ID" value="NAY93087.1"/>
    <property type="molecule type" value="Genomic_DNA"/>
</dbReference>
<gene>
    <name evidence="3" type="ORF">GTQ34_14295</name>
</gene>
<organism evidence="3 4">
    <name type="scientific">Flagellimonas ochracea</name>
    <dbReference type="NCBI Taxonomy" id="2696472"/>
    <lineage>
        <taxon>Bacteria</taxon>
        <taxon>Pseudomonadati</taxon>
        <taxon>Bacteroidota</taxon>
        <taxon>Flavobacteriia</taxon>
        <taxon>Flavobacteriales</taxon>
        <taxon>Flavobacteriaceae</taxon>
        <taxon>Flagellimonas</taxon>
    </lineage>
</organism>
<dbReference type="GO" id="GO:0004803">
    <property type="term" value="F:transposase activity"/>
    <property type="evidence" value="ECO:0007669"/>
    <property type="project" value="InterPro"/>
</dbReference>
<evidence type="ECO:0000313" key="4">
    <source>
        <dbReference type="Proteomes" id="UP000667650"/>
    </source>
</evidence>
<evidence type="ECO:0000259" key="2">
    <source>
        <dbReference type="Pfam" id="PF01609"/>
    </source>
</evidence>
<accession>A0A964TDT9</accession>
<feature type="region of interest" description="Disordered" evidence="1">
    <location>
        <begin position="197"/>
        <end position="216"/>
    </location>
</feature>
<name>A0A964TDT9_9FLAO</name>
<comment type="caution">
    <text evidence="3">The sequence shown here is derived from an EMBL/GenBank/DDBJ whole genome shotgun (WGS) entry which is preliminary data.</text>
</comment>
<dbReference type="Proteomes" id="UP000667650">
    <property type="component" value="Unassembled WGS sequence"/>
</dbReference>
<dbReference type="GO" id="GO:0003677">
    <property type="term" value="F:DNA binding"/>
    <property type="evidence" value="ECO:0007669"/>
    <property type="project" value="InterPro"/>
</dbReference>
<evidence type="ECO:0000256" key="1">
    <source>
        <dbReference type="SAM" id="MobiDB-lite"/>
    </source>
</evidence>
<feature type="region of interest" description="Disordered" evidence="1">
    <location>
        <begin position="39"/>
        <end position="58"/>
    </location>
</feature>
<feature type="compositionally biased region" description="Basic and acidic residues" evidence="1">
    <location>
        <begin position="1"/>
        <end position="21"/>
    </location>
</feature>
<dbReference type="Pfam" id="PF01609">
    <property type="entry name" value="DDE_Tnp_1"/>
    <property type="match status" value="1"/>
</dbReference>
<dbReference type="RefSeq" id="WP_166524500.1">
    <property type="nucleotide sequence ID" value="NZ_JAAABI010000006.1"/>
</dbReference>
<reference evidence="3" key="1">
    <citation type="submission" date="2020-01" db="EMBL/GenBank/DDBJ databases">
        <title>Muricauda ochracea sp. nov., isolated from a tidal flat of Garorim bay in Korea.</title>
        <authorList>
            <person name="Kim D."/>
            <person name="Yoo Y."/>
            <person name="Kim J.-J."/>
        </authorList>
    </citation>
    <scope>NUCLEOTIDE SEQUENCE</scope>
    <source>
        <strain evidence="3">JGD-17</strain>
    </source>
</reference>
<dbReference type="PANTHER" id="PTHR33408">
    <property type="entry name" value="TRANSPOSASE"/>
    <property type="match status" value="1"/>
</dbReference>
<proteinExistence type="predicted"/>
<keyword evidence="4" id="KW-1185">Reference proteome</keyword>
<evidence type="ECO:0000313" key="3">
    <source>
        <dbReference type="EMBL" id="NAY93087.1"/>
    </source>
</evidence>
<sequence>MDDHLKKVSEENGGATKKDGKTVSLAHITAPEHELKRMEKHHRNLRESPVRPSGASHKRARLLSNKTHYNPHDPDARISVKPGKARKLNYRCSMAVDTAEGVISHIQADFADGRDSQYLKSIGLRVQDRLGKSELIKTILLADAGYSNGSNYDFLEQRKVTGWIPVFGKYKPEIEGFPYDRKRDEYRCPMDMPHALPTDGYHGHPKFQGGHNKTSP</sequence>
<feature type="region of interest" description="Disordered" evidence="1">
    <location>
        <begin position="1"/>
        <end position="23"/>
    </location>
</feature>
<dbReference type="InterPro" id="IPR002559">
    <property type="entry name" value="Transposase_11"/>
</dbReference>